<keyword evidence="3" id="KW-1185">Reference proteome</keyword>
<organism evidence="2 3">
    <name type="scientific">Streptomyces candidus</name>
    <dbReference type="NCBI Taxonomy" id="67283"/>
    <lineage>
        <taxon>Bacteria</taxon>
        <taxon>Bacillati</taxon>
        <taxon>Actinomycetota</taxon>
        <taxon>Actinomycetes</taxon>
        <taxon>Kitasatosporales</taxon>
        <taxon>Streptomycetaceae</taxon>
        <taxon>Streptomyces</taxon>
    </lineage>
</organism>
<dbReference type="GO" id="GO:0009236">
    <property type="term" value="P:cobalamin biosynthetic process"/>
    <property type="evidence" value="ECO:0007669"/>
    <property type="project" value="InterPro"/>
</dbReference>
<dbReference type="AlphaFoldDB" id="A0A7X0HN44"/>
<dbReference type="PANTHER" id="PTHR47036">
    <property type="entry name" value="COBALT-FACTOR III C(17)-METHYLTRANSFERASE-RELATED"/>
    <property type="match status" value="1"/>
</dbReference>
<dbReference type="Pfam" id="PF01890">
    <property type="entry name" value="CbiG_C"/>
    <property type="match status" value="1"/>
</dbReference>
<protein>
    <submittedName>
        <fullName evidence="2">Cobalamin biosynthesis protein CbiG</fullName>
    </submittedName>
</protein>
<accession>A0A7X0HN44</accession>
<dbReference type="InterPro" id="IPR051810">
    <property type="entry name" value="Precorrin_MeTrfase"/>
</dbReference>
<dbReference type="RefSeq" id="WP_308437370.1">
    <property type="nucleotide sequence ID" value="NZ_BNBN01000016.1"/>
</dbReference>
<feature type="domain" description="CobE/GbiG C-terminal" evidence="1">
    <location>
        <begin position="7"/>
        <end position="131"/>
    </location>
</feature>
<dbReference type="InterPro" id="IPR002750">
    <property type="entry name" value="CobE/GbiG_C"/>
</dbReference>
<dbReference type="Proteomes" id="UP000540423">
    <property type="component" value="Unassembled WGS sequence"/>
</dbReference>
<evidence type="ECO:0000259" key="1">
    <source>
        <dbReference type="Pfam" id="PF01890"/>
    </source>
</evidence>
<sequence length="138" mass="13585">MDPLIRVVVGVGACEDAPVEELYELVTGALADAGLAPAGVTALATVDVKAGEGAIVECGRRLGVPVLSYGARVLAGVTVPNPSGRALSAVGTPSVAEAAALAALGPGRELLVPKRKSSPAGRPAMATCAVAVCADTER</sequence>
<name>A0A7X0HN44_9ACTN</name>
<dbReference type="Gene3D" id="3.30.420.180">
    <property type="entry name" value="CobE/GbiG C-terminal domain"/>
    <property type="match status" value="1"/>
</dbReference>
<dbReference type="PANTHER" id="PTHR47036:SF1">
    <property type="entry name" value="COBALT-FACTOR III C(17)-METHYLTRANSFERASE-RELATED"/>
    <property type="match status" value="1"/>
</dbReference>
<dbReference type="InterPro" id="IPR036518">
    <property type="entry name" value="CobE/GbiG_C_sf"/>
</dbReference>
<comment type="caution">
    <text evidence="2">The sequence shown here is derived from an EMBL/GenBank/DDBJ whole genome shotgun (WGS) entry which is preliminary data.</text>
</comment>
<reference evidence="2 3" key="1">
    <citation type="submission" date="2020-08" db="EMBL/GenBank/DDBJ databases">
        <title>Genomic Encyclopedia of Type Strains, Phase IV (KMG-IV): sequencing the most valuable type-strain genomes for metagenomic binning, comparative biology and taxonomic classification.</title>
        <authorList>
            <person name="Goeker M."/>
        </authorList>
    </citation>
    <scope>NUCLEOTIDE SEQUENCE [LARGE SCALE GENOMIC DNA]</scope>
    <source>
        <strain evidence="2 3">DSM 40141</strain>
    </source>
</reference>
<evidence type="ECO:0000313" key="2">
    <source>
        <dbReference type="EMBL" id="MBB6439208.1"/>
    </source>
</evidence>
<dbReference type="EMBL" id="JACHEM010000018">
    <property type="protein sequence ID" value="MBB6439208.1"/>
    <property type="molecule type" value="Genomic_DNA"/>
</dbReference>
<proteinExistence type="predicted"/>
<gene>
    <name evidence="2" type="ORF">HNQ79_005720</name>
</gene>
<evidence type="ECO:0000313" key="3">
    <source>
        <dbReference type="Proteomes" id="UP000540423"/>
    </source>
</evidence>
<dbReference type="SUPFAM" id="SSF159664">
    <property type="entry name" value="CobE/GbiG C-terminal domain-like"/>
    <property type="match status" value="1"/>
</dbReference>